<evidence type="ECO:0000313" key="14">
    <source>
        <dbReference type="EMBL" id="ACS87351.1"/>
    </source>
</evidence>
<dbReference type="SUPFAM" id="SSF56935">
    <property type="entry name" value="Porins"/>
    <property type="match status" value="1"/>
</dbReference>
<dbReference type="eggNOG" id="COG4580">
    <property type="taxonomic scope" value="Bacteria"/>
</dbReference>
<dbReference type="STRING" id="579405.Dd703_3593"/>
<feature type="domain" description="LamB-type porin N-terminal" evidence="13">
    <location>
        <begin position="28"/>
        <end position="58"/>
    </location>
</feature>
<evidence type="ECO:0000256" key="12">
    <source>
        <dbReference type="SAM" id="SignalP"/>
    </source>
</evidence>
<protein>
    <submittedName>
        <fullName evidence="14">Porin LamB type</fullName>
    </submittedName>
</protein>
<dbReference type="SUPFAM" id="SSF57997">
    <property type="entry name" value="Tropomyosin"/>
    <property type="match status" value="1"/>
</dbReference>
<keyword evidence="7" id="KW-0406">Ion transport</keyword>
<dbReference type="InterPro" id="IPR036998">
    <property type="entry name" value="Porin_LamB_sf"/>
</dbReference>
<sequence length="539" mass="59157">MIKQTSLAAAIGLALCASPLVMAASSDSIETRLNALEQRLQQAEQRARQAEARADAAEKQARQLATRTSQVEQKTQQVEFATQQVAQQTQQVAQRAAQTEQQTQQVAQQTKSLSSKSSFADGFEFHGYARSGLAAHSSTTSSNADIGPGMTPAGETGGHVGRLGNEDDTYLEMKLEHRTKLANGATTRFKVMMADGQRSYNDWTATTSQLNVREAFVELGSLPTFTGAFKDTTLWAGKRFDRDNFDIHWIDSDVIFLAGTGGGIYDVKPTDGWKTSVSMYGRSLGEITSLDNEIQNYIVTSNNFVGPFQFMLSGLNARNNDVKTNSGVNSANHVTNTNAGDNGYHAMAAWHGDSFYGLREGTAKVAVLYGHGLGAEVKSLGADGNLTKDADTWRLATYGTTALNRTWSFAPAVLAQSSKDRYVQGDDYSWVTFNARLIQEITENFALAYEGSYQYMDLNPRGYNSRNQVSGNFYKLTFAPTFKVGDISNLLSRPELRVYASYMNWDKRLDKYASDDAFGATGFKAGGAWTFGVQMETWF</sequence>
<evidence type="ECO:0000256" key="11">
    <source>
        <dbReference type="SAM" id="MobiDB-lite"/>
    </source>
</evidence>
<dbReference type="InterPro" id="IPR050286">
    <property type="entry name" value="G_neg_Bact_CarbUptk_Porin"/>
</dbReference>
<name>C6C424_MUSP7</name>
<dbReference type="KEGG" id="dda:Dd703_3593"/>
<dbReference type="PANTHER" id="PTHR38762:SF1">
    <property type="entry name" value="CRYPTIC OUTER MEMBRANE PORIN BGLH-RELATED"/>
    <property type="match status" value="1"/>
</dbReference>
<dbReference type="GO" id="GO:0015774">
    <property type="term" value="P:polysaccharide transport"/>
    <property type="evidence" value="ECO:0007669"/>
    <property type="project" value="TreeGrafter"/>
</dbReference>
<dbReference type="Pfam" id="PF02264">
    <property type="entry name" value="LamB"/>
    <property type="match status" value="1"/>
</dbReference>
<comment type="subcellular location">
    <subcellularLocation>
        <location evidence="1">Cell outer membrane</location>
        <topology evidence="1">Multi-pass membrane protein</topology>
    </subcellularLocation>
</comment>
<evidence type="ECO:0000256" key="9">
    <source>
        <dbReference type="ARBA" id="ARBA00023136"/>
    </source>
</evidence>
<dbReference type="GO" id="GO:0015144">
    <property type="term" value="F:carbohydrate transmembrane transporter activity"/>
    <property type="evidence" value="ECO:0007669"/>
    <property type="project" value="TreeGrafter"/>
</dbReference>
<keyword evidence="4" id="KW-1134">Transmembrane beta strand</keyword>
<evidence type="ECO:0000313" key="15">
    <source>
        <dbReference type="Proteomes" id="UP000002734"/>
    </source>
</evidence>
<dbReference type="PANTHER" id="PTHR38762">
    <property type="entry name" value="CRYPTIC OUTER MEMBRANE PORIN BGLH-RELATED"/>
    <property type="match status" value="1"/>
</dbReference>
<proteinExistence type="inferred from homology"/>
<dbReference type="RefSeq" id="WP_015855248.1">
    <property type="nucleotide sequence ID" value="NC_012880.1"/>
</dbReference>
<evidence type="ECO:0000256" key="8">
    <source>
        <dbReference type="ARBA" id="ARBA00023114"/>
    </source>
</evidence>
<evidence type="ECO:0000256" key="1">
    <source>
        <dbReference type="ARBA" id="ARBA00004571"/>
    </source>
</evidence>
<dbReference type="Gene3D" id="1.20.5.340">
    <property type="match status" value="1"/>
</dbReference>
<evidence type="ECO:0000256" key="10">
    <source>
        <dbReference type="ARBA" id="ARBA00023237"/>
    </source>
</evidence>
<dbReference type="InterPro" id="IPR021570">
    <property type="entry name" value="LamB-type_porin_N_dom"/>
</dbReference>
<dbReference type="Gene3D" id="2.40.170.10">
    <property type="entry name" value="Porin, LamB type"/>
    <property type="match status" value="1"/>
</dbReference>
<evidence type="ECO:0000256" key="6">
    <source>
        <dbReference type="ARBA" id="ARBA00022729"/>
    </source>
</evidence>
<keyword evidence="15" id="KW-1185">Reference proteome</keyword>
<dbReference type="Proteomes" id="UP000002734">
    <property type="component" value="Chromosome"/>
</dbReference>
<evidence type="ECO:0000259" key="13">
    <source>
        <dbReference type="Pfam" id="PF11471"/>
    </source>
</evidence>
<dbReference type="GO" id="GO:0015288">
    <property type="term" value="F:porin activity"/>
    <property type="evidence" value="ECO:0007669"/>
    <property type="project" value="UniProtKB-KW"/>
</dbReference>
<gene>
    <name evidence="14" type="ordered locus">Dd703_3593</name>
</gene>
<evidence type="ECO:0000256" key="2">
    <source>
        <dbReference type="ARBA" id="ARBA00007055"/>
    </source>
</evidence>
<dbReference type="Pfam" id="PF11471">
    <property type="entry name" value="Sugarporin_N"/>
    <property type="match status" value="1"/>
</dbReference>
<feature type="region of interest" description="Disordered" evidence="11">
    <location>
        <begin position="44"/>
        <end position="69"/>
    </location>
</feature>
<feature type="region of interest" description="Disordered" evidence="11">
    <location>
        <begin position="136"/>
        <end position="165"/>
    </location>
</feature>
<keyword evidence="3" id="KW-0813">Transport</keyword>
<dbReference type="HOGENOM" id="CLU_032473_3_0_6"/>
<dbReference type="GO" id="GO:0046930">
    <property type="term" value="C:pore complex"/>
    <property type="evidence" value="ECO:0007669"/>
    <property type="project" value="UniProtKB-KW"/>
</dbReference>
<dbReference type="GO" id="GO:0009279">
    <property type="term" value="C:cell outer membrane"/>
    <property type="evidence" value="ECO:0007669"/>
    <property type="project" value="UniProtKB-SubCell"/>
</dbReference>
<evidence type="ECO:0000256" key="7">
    <source>
        <dbReference type="ARBA" id="ARBA00023065"/>
    </source>
</evidence>
<evidence type="ECO:0000256" key="4">
    <source>
        <dbReference type="ARBA" id="ARBA00022452"/>
    </source>
</evidence>
<dbReference type="CDD" id="cd01346">
    <property type="entry name" value="Maltoporin-like"/>
    <property type="match status" value="1"/>
</dbReference>
<dbReference type="InterPro" id="IPR003192">
    <property type="entry name" value="Porin_LamB"/>
</dbReference>
<evidence type="ECO:0000256" key="3">
    <source>
        <dbReference type="ARBA" id="ARBA00022448"/>
    </source>
</evidence>
<dbReference type="GO" id="GO:0006811">
    <property type="term" value="P:monoatomic ion transport"/>
    <property type="evidence" value="ECO:0007669"/>
    <property type="project" value="UniProtKB-KW"/>
</dbReference>
<keyword evidence="9" id="KW-0472">Membrane</keyword>
<reference evidence="14" key="1">
    <citation type="submission" date="2009-06" db="EMBL/GenBank/DDBJ databases">
        <title>Complete sequence of Dickeya dadantii Ech703.</title>
        <authorList>
            <consortium name="US DOE Joint Genome Institute"/>
            <person name="Lucas S."/>
            <person name="Copeland A."/>
            <person name="Lapidus A."/>
            <person name="Glavina del Rio T."/>
            <person name="Dalin E."/>
            <person name="Tice H."/>
            <person name="Bruce D."/>
            <person name="Goodwin L."/>
            <person name="Pitluck S."/>
            <person name="Chertkov O."/>
            <person name="Brettin T."/>
            <person name="Detter J.C."/>
            <person name="Han C."/>
            <person name="Larimer F."/>
            <person name="Land M."/>
            <person name="Hauser L."/>
            <person name="Kyrpides N."/>
            <person name="Mikhailova N."/>
            <person name="Balakrishnan V."/>
            <person name="Glasner J."/>
            <person name="Perna N.T."/>
        </authorList>
    </citation>
    <scope>NUCLEOTIDE SEQUENCE [LARGE SCALE GENOMIC DNA]</scope>
    <source>
        <strain evidence="14">Ech703</strain>
    </source>
</reference>
<dbReference type="EMBL" id="CP001654">
    <property type="protein sequence ID" value="ACS87351.1"/>
    <property type="molecule type" value="Genomic_DNA"/>
</dbReference>
<accession>C6C424</accession>
<keyword evidence="10" id="KW-0998">Cell outer membrane</keyword>
<keyword evidence="5" id="KW-0812">Transmembrane</keyword>
<keyword evidence="8" id="KW-0626">Porin</keyword>
<keyword evidence="6 12" id="KW-0732">Signal</keyword>
<comment type="similarity">
    <text evidence="2">Belongs to the porin LamB (TC 1.B.3) family.</text>
</comment>
<organism evidence="14 15">
    <name type="scientific">Musicola paradisiaca (strain Ech703)</name>
    <name type="common">Dickeya paradisiaca</name>
    <name type="synonym">Dickeya dadantii</name>
    <dbReference type="NCBI Taxonomy" id="579405"/>
    <lineage>
        <taxon>Bacteria</taxon>
        <taxon>Pseudomonadati</taxon>
        <taxon>Pseudomonadota</taxon>
        <taxon>Gammaproteobacteria</taxon>
        <taxon>Enterobacterales</taxon>
        <taxon>Pectobacteriaceae</taxon>
        <taxon>Musicola</taxon>
    </lineage>
</organism>
<feature type="signal peptide" evidence="12">
    <location>
        <begin position="1"/>
        <end position="23"/>
    </location>
</feature>
<feature type="chain" id="PRO_5002963061" evidence="12">
    <location>
        <begin position="24"/>
        <end position="539"/>
    </location>
</feature>
<dbReference type="AlphaFoldDB" id="C6C424"/>
<feature type="compositionally biased region" description="Basic and acidic residues" evidence="11">
    <location>
        <begin position="45"/>
        <end position="61"/>
    </location>
</feature>
<evidence type="ECO:0000256" key="5">
    <source>
        <dbReference type="ARBA" id="ARBA00022692"/>
    </source>
</evidence>